<evidence type="ECO:0000256" key="2">
    <source>
        <dbReference type="PROSITE-ProRule" id="PRU00103"/>
    </source>
</evidence>
<dbReference type="Pfam" id="PF10363">
    <property type="entry name" value="RTP1_C1"/>
    <property type="match status" value="1"/>
</dbReference>
<comment type="caution">
    <text evidence="8">The sequence shown here is derived from an EMBL/GenBank/DDBJ whole genome shotgun (WGS) entry which is preliminary data.</text>
</comment>
<dbReference type="InterPro" id="IPR016024">
    <property type="entry name" value="ARM-type_fold"/>
</dbReference>
<feature type="repeat" description="HEAT" evidence="2">
    <location>
        <begin position="839"/>
        <end position="877"/>
    </location>
</feature>
<dbReference type="AlphaFoldDB" id="A0A433Q7F1"/>
<dbReference type="Pfam" id="PF23565">
    <property type="entry name" value="ARM_TANGO6"/>
    <property type="match status" value="1"/>
</dbReference>
<sequence length="1052" mass="113977">MDLKSLLARAEALVREQNILPDRRYRFVGEALEILTDIHRTIAAIEHPTSTHDALGVRDLRLVHTLLEVIISWGIYPCLLPGVGVPLSKRTRSGYVQRSAPAEADPLRQEGRGTEGSPRRLWRLMRGLCELAVVTEGEVGEGKRATAFTSVSSVVVTRHLTDLYAGLLQLAYAPVGGAGNKGKVENTDFDANYNREKERKATLVGDPEIIGPGNIGGLAAATVGGTETIIGITGIDPGVDYHDVDDRLLTVAEREEAEQLFQDVFSRSDPYRALESLTLLLGTSPLHPTPRWLRSVCGRHLSRILLRPSGVQVVLEFMCGGGGGGGGGETGDGEVNLAQMERMAKVVLSVPFQVQSLEEYYTIICPQLITIIQRSIQSTASTPTATPIATTLPIPTPTVVQSTTFILTRLIHRHPILARTLVIEPIVGPLSLYTSPPTLITTSSFTSSLDLDPVLISEHDFNLLLRTLHAFLVGNEPSPQLLQSFIGDAVVPLYHAYAFACRSRSGVRETVHDVVNVYLRIVETKDAVEALKRIVFGAAERMAGRVGEAYFAMGEGGGVALRQRRTMYVAPPTELQLDVGTFVEFLHGVGNKDLAGDLFVIVLNEYSSVKAGAALGSTTGRANPKFILTLLHLIISMLDILGPTILGNPTQIIAFASNVIEGYVQPRQRKVLAREEPRVGTSMGGLAGLANIARVDEEEDGLEGDEGGEDGEDDKTQTLVLGLSLVTAVLHEHRSLPPQSYHILSLISTNLVSLTTTHPSTSIRDMARQLRLAITSCAAASESQPAAQDPSASARKYQEALIALQDDLLPVRAHGMVMLREMVLARDPLIGQEEGLERVLDIFVQMVQDEDSFVYLNAVKGLSALTDVHGDRIIAKLAVIYCDEQQSMDHRLRVGEALMQTVQRAGEALGNQHSPEPVLCCPRKPSHQWPPARLGAVGPEHRVRDESVGIGAAVPRDGGVGIVDTGPRSDGRAATVLILSLIRGLASQTLYEYPAELLRRTYRTLRYIEETDADDLTKCQARVALSDLDVVVRGELFKGQQQGIGSVGAFGM</sequence>
<dbReference type="InterPro" id="IPR039600">
    <property type="entry name" value="TANGO6/Rtp1"/>
</dbReference>
<organism evidence="8 9">
    <name type="scientific">Jimgerdemannia flammicorona</name>
    <dbReference type="NCBI Taxonomy" id="994334"/>
    <lineage>
        <taxon>Eukaryota</taxon>
        <taxon>Fungi</taxon>
        <taxon>Fungi incertae sedis</taxon>
        <taxon>Mucoromycota</taxon>
        <taxon>Mucoromycotina</taxon>
        <taxon>Endogonomycetes</taxon>
        <taxon>Endogonales</taxon>
        <taxon>Endogonaceae</taxon>
        <taxon>Jimgerdemannia</taxon>
    </lineage>
</organism>
<dbReference type="PANTHER" id="PTHR20959">
    <property type="entry name" value="TRANSPORT AND GOLGI ORGANIZATION PROTEIN 6 FAMILY MEMBER"/>
    <property type="match status" value="1"/>
</dbReference>
<dbReference type="SUPFAM" id="SSF48371">
    <property type="entry name" value="ARM repeat"/>
    <property type="match status" value="1"/>
</dbReference>
<accession>A0A433Q7F1</accession>
<evidence type="ECO:0000259" key="4">
    <source>
        <dbReference type="Pfam" id="PF10304"/>
    </source>
</evidence>
<reference evidence="8 9" key="1">
    <citation type="journal article" date="2018" name="New Phytol.">
        <title>Phylogenomics of Endogonaceae and evolution of mycorrhizas within Mucoromycota.</title>
        <authorList>
            <person name="Chang Y."/>
            <person name="Desiro A."/>
            <person name="Na H."/>
            <person name="Sandor L."/>
            <person name="Lipzen A."/>
            <person name="Clum A."/>
            <person name="Barry K."/>
            <person name="Grigoriev I.V."/>
            <person name="Martin F.M."/>
            <person name="Stajich J.E."/>
            <person name="Smith M.E."/>
            <person name="Bonito G."/>
            <person name="Spatafora J.W."/>
        </authorList>
    </citation>
    <scope>NUCLEOTIDE SEQUENCE [LARGE SCALE GENOMIC DNA]</scope>
    <source>
        <strain evidence="8 9">AD002</strain>
    </source>
</reference>
<evidence type="ECO:0000259" key="6">
    <source>
        <dbReference type="Pfam" id="PF23565"/>
    </source>
</evidence>
<gene>
    <name evidence="8" type="ORF">BC938DRAFT_471731</name>
</gene>
<evidence type="ECO:0000259" key="7">
    <source>
        <dbReference type="Pfam" id="PF25267"/>
    </source>
</evidence>
<feature type="domain" description="TANGO6 N-terminal" evidence="7">
    <location>
        <begin position="47"/>
        <end position="181"/>
    </location>
</feature>
<dbReference type="Proteomes" id="UP000274822">
    <property type="component" value="Unassembled WGS sequence"/>
</dbReference>
<proteinExistence type="inferred from homology"/>
<feature type="domain" description="RNA polymerase II assembly factor Rtp1 C-terminal" evidence="5">
    <location>
        <begin position="797"/>
        <end position="908"/>
    </location>
</feature>
<evidence type="ECO:0000256" key="1">
    <source>
        <dbReference type="ARBA" id="ARBA00005724"/>
    </source>
</evidence>
<evidence type="ECO:0000259" key="5">
    <source>
        <dbReference type="Pfam" id="PF10363"/>
    </source>
</evidence>
<feature type="domain" description="TANGO6 HEAT repeat" evidence="6">
    <location>
        <begin position="305"/>
        <end position="566"/>
    </location>
</feature>
<dbReference type="InterPro" id="IPR057407">
    <property type="entry name" value="HEAT_TANGO6"/>
</dbReference>
<evidence type="ECO:0008006" key="10">
    <source>
        <dbReference type="Google" id="ProtNLM"/>
    </source>
</evidence>
<feature type="domain" description="RNA polymerase II assembly factor Rtp1 C-terminal" evidence="4">
    <location>
        <begin position="998"/>
        <end position="1029"/>
    </location>
</feature>
<dbReference type="InterPro" id="IPR021133">
    <property type="entry name" value="HEAT_type_2"/>
</dbReference>
<evidence type="ECO:0000256" key="3">
    <source>
        <dbReference type="SAM" id="MobiDB-lite"/>
    </source>
</evidence>
<dbReference type="Pfam" id="PF10304">
    <property type="entry name" value="RTP1_C2"/>
    <property type="match status" value="1"/>
</dbReference>
<comment type="similarity">
    <text evidence="1">Belongs to the Tango6 family.</text>
</comment>
<feature type="region of interest" description="Disordered" evidence="3">
    <location>
        <begin position="96"/>
        <end position="116"/>
    </location>
</feature>
<evidence type="ECO:0000313" key="8">
    <source>
        <dbReference type="EMBL" id="RUS25738.1"/>
    </source>
</evidence>
<dbReference type="InterPro" id="IPR019414">
    <property type="entry name" value="Rtp1_C2"/>
</dbReference>
<dbReference type="InterPro" id="IPR057347">
    <property type="entry name" value="TANGO6_N"/>
</dbReference>
<name>A0A433Q7F1_9FUNG</name>
<dbReference type="InterPro" id="IPR019451">
    <property type="entry name" value="Rtp1_C1"/>
</dbReference>
<dbReference type="Pfam" id="PF25267">
    <property type="entry name" value="TANGO6_N"/>
    <property type="match status" value="1"/>
</dbReference>
<protein>
    <recommendedName>
        <fullName evidence="10">RNA polymerase II assembly factor Rtp1 C-terminal domain-containing protein</fullName>
    </recommendedName>
</protein>
<dbReference type="PANTHER" id="PTHR20959:SF1">
    <property type="entry name" value="TRANSPORT AND GOLGI ORGANIZATION PROTEIN 6 HOMOLOG"/>
    <property type="match status" value="1"/>
</dbReference>
<dbReference type="PROSITE" id="PS50077">
    <property type="entry name" value="HEAT_REPEAT"/>
    <property type="match status" value="1"/>
</dbReference>
<keyword evidence="9" id="KW-1185">Reference proteome</keyword>
<dbReference type="GO" id="GO:0009306">
    <property type="term" value="P:protein secretion"/>
    <property type="evidence" value="ECO:0007669"/>
    <property type="project" value="TreeGrafter"/>
</dbReference>
<dbReference type="EMBL" id="RBNJ01012170">
    <property type="protein sequence ID" value="RUS25738.1"/>
    <property type="molecule type" value="Genomic_DNA"/>
</dbReference>
<evidence type="ECO:0000313" key="9">
    <source>
        <dbReference type="Proteomes" id="UP000274822"/>
    </source>
</evidence>